<dbReference type="GO" id="GO:0016787">
    <property type="term" value="F:hydrolase activity"/>
    <property type="evidence" value="ECO:0007669"/>
    <property type="project" value="UniProtKB-KW"/>
</dbReference>
<keyword evidence="1" id="KW-0378">Hydrolase</keyword>
<dbReference type="SUPFAM" id="SSF63817">
    <property type="entry name" value="Sortase"/>
    <property type="match status" value="1"/>
</dbReference>
<proteinExistence type="predicted"/>
<sequence>MKRGKRTENKGKLRGKLFAPLLAALLFFTGAGVFFYPTVSNYFAEREQISVIREYQAQMETGSTEDLEAEWEKAEAYNENLAGDPVKDPFVPGSGYALPGNYEEVLNVGGVMGYVEIPKIDVLLPIYHGTSEEVLEKGVGHIESTALPIGGNFRHSVLTGHRGLPSAKLFTRLDEMEIGDIFLIHVLDQTLAYEVDQIKTVLPTELGDIQAIPEKDLVTLLTCTPYGVNTHRLLVRGSRTAYVPQEEEAVRTMEKQETGLTLKLSGVGMILGLCLLVLLAIFLMVRRKRRRHEK</sequence>
<keyword evidence="3" id="KW-0812">Transmembrane</keyword>
<dbReference type="Proteomes" id="UP000295711">
    <property type="component" value="Unassembled WGS sequence"/>
</dbReference>
<keyword evidence="5" id="KW-1185">Reference proteome</keyword>
<name>A0A4R2LDG4_9FIRM</name>
<accession>A0A4R2LDG4</accession>
<dbReference type="CDD" id="cd05827">
    <property type="entry name" value="Sortase_C"/>
    <property type="match status" value="1"/>
</dbReference>
<dbReference type="InterPro" id="IPR023365">
    <property type="entry name" value="Sortase_dom-sf"/>
</dbReference>
<dbReference type="InterPro" id="IPR005754">
    <property type="entry name" value="Sortase"/>
</dbReference>
<dbReference type="Gene3D" id="2.40.260.10">
    <property type="entry name" value="Sortase"/>
    <property type="match status" value="1"/>
</dbReference>
<dbReference type="NCBIfam" id="TIGR01076">
    <property type="entry name" value="sortase_fam"/>
    <property type="match status" value="1"/>
</dbReference>
<feature type="transmembrane region" description="Helical" evidence="3">
    <location>
        <begin position="264"/>
        <end position="285"/>
    </location>
</feature>
<dbReference type="OrthoDB" id="1648028at2"/>
<organism evidence="4 5">
    <name type="scientific">Frisingicoccus caecimuris</name>
    <dbReference type="NCBI Taxonomy" id="1796636"/>
    <lineage>
        <taxon>Bacteria</taxon>
        <taxon>Bacillati</taxon>
        <taxon>Bacillota</taxon>
        <taxon>Clostridia</taxon>
        <taxon>Lachnospirales</taxon>
        <taxon>Lachnospiraceae</taxon>
        <taxon>Frisingicoccus</taxon>
    </lineage>
</organism>
<feature type="active site" description="Acyl-thioester intermediate" evidence="2">
    <location>
        <position position="223"/>
    </location>
</feature>
<dbReference type="Pfam" id="PF04203">
    <property type="entry name" value="Sortase"/>
    <property type="match status" value="1"/>
</dbReference>
<evidence type="ECO:0000256" key="2">
    <source>
        <dbReference type="PIRSR" id="PIRSR605754-1"/>
    </source>
</evidence>
<protein>
    <submittedName>
        <fullName evidence="4">Sortase A</fullName>
    </submittedName>
</protein>
<evidence type="ECO:0000313" key="5">
    <source>
        <dbReference type="Proteomes" id="UP000295711"/>
    </source>
</evidence>
<gene>
    <name evidence="4" type="ORF">EV212_101287</name>
</gene>
<dbReference type="RefSeq" id="WP_132087756.1">
    <property type="nucleotide sequence ID" value="NZ_JANKAQ010000002.1"/>
</dbReference>
<keyword evidence="3" id="KW-1133">Transmembrane helix</keyword>
<evidence type="ECO:0000313" key="4">
    <source>
        <dbReference type="EMBL" id="TCO86499.1"/>
    </source>
</evidence>
<keyword evidence="3" id="KW-0472">Membrane</keyword>
<dbReference type="NCBIfam" id="NF033745">
    <property type="entry name" value="class_C_sortase"/>
    <property type="match status" value="1"/>
</dbReference>
<dbReference type="AlphaFoldDB" id="A0A4R2LDG4"/>
<feature type="active site" description="Proton donor/acceptor" evidence="2">
    <location>
        <position position="161"/>
    </location>
</feature>
<dbReference type="EMBL" id="SLXA01000001">
    <property type="protein sequence ID" value="TCO86499.1"/>
    <property type="molecule type" value="Genomic_DNA"/>
</dbReference>
<evidence type="ECO:0000256" key="3">
    <source>
        <dbReference type="SAM" id="Phobius"/>
    </source>
</evidence>
<comment type="caution">
    <text evidence="4">The sequence shown here is derived from an EMBL/GenBank/DDBJ whole genome shotgun (WGS) entry which is preliminary data.</text>
</comment>
<reference evidence="4 5" key="1">
    <citation type="submission" date="2019-03" db="EMBL/GenBank/DDBJ databases">
        <title>Genomic Encyclopedia of Type Strains, Phase IV (KMG-IV): sequencing the most valuable type-strain genomes for metagenomic binning, comparative biology and taxonomic classification.</title>
        <authorList>
            <person name="Goeker M."/>
        </authorList>
    </citation>
    <scope>NUCLEOTIDE SEQUENCE [LARGE SCALE GENOMIC DNA]</scope>
    <source>
        <strain evidence="4 5">DSM 28559</strain>
    </source>
</reference>
<dbReference type="InterPro" id="IPR042002">
    <property type="entry name" value="Sortase_C"/>
</dbReference>
<evidence type="ECO:0000256" key="1">
    <source>
        <dbReference type="ARBA" id="ARBA00022801"/>
    </source>
</evidence>